<keyword evidence="3" id="KW-0949">S-adenosyl-L-methionine</keyword>
<evidence type="ECO:0000256" key="3">
    <source>
        <dbReference type="ARBA" id="ARBA00022691"/>
    </source>
</evidence>
<dbReference type="InterPro" id="IPR029063">
    <property type="entry name" value="SAM-dependent_MTases_sf"/>
</dbReference>
<dbReference type="PROSITE" id="PS51689">
    <property type="entry name" value="SAM_RNA_A_N6_MT"/>
    <property type="match status" value="1"/>
</dbReference>
<organism evidence="7">
    <name type="scientific">marine metagenome</name>
    <dbReference type="NCBI Taxonomy" id="408172"/>
    <lineage>
        <taxon>unclassified sequences</taxon>
        <taxon>metagenomes</taxon>
        <taxon>ecological metagenomes</taxon>
    </lineage>
</organism>
<reference evidence="7" key="1">
    <citation type="submission" date="2018-05" db="EMBL/GenBank/DDBJ databases">
        <authorList>
            <person name="Lanie J.A."/>
            <person name="Ng W.-L."/>
            <person name="Kazmierczak K.M."/>
            <person name="Andrzejewski T.M."/>
            <person name="Davidsen T.M."/>
            <person name="Wayne K.J."/>
            <person name="Tettelin H."/>
            <person name="Glass J.I."/>
            <person name="Rusch D."/>
            <person name="Podicherti R."/>
            <person name="Tsui H.-C.T."/>
            <person name="Winkler M.E."/>
        </authorList>
    </citation>
    <scope>NUCLEOTIDE SEQUENCE</scope>
</reference>
<accession>A0A382S1N0</accession>
<dbReference type="Pfam" id="PF00398">
    <property type="entry name" value="RrnaAD"/>
    <property type="match status" value="1"/>
</dbReference>
<dbReference type="PANTHER" id="PTHR11727:SF7">
    <property type="entry name" value="DIMETHYLADENOSINE TRANSFERASE-RELATED"/>
    <property type="match status" value="1"/>
</dbReference>
<dbReference type="InterPro" id="IPR001737">
    <property type="entry name" value="KsgA/Erm"/>
</dbReference>
<keyword evidence="2" id="KW-0808">Transferase</keyword>
<dbReference type="GO" id="GO:0003723">
    <property type="term" value="F:RNA binding"/>
    <property type="evidence" value="ECO:0007669"/>
    <property type="project" value="UniProtKB-KW"/>
</dbReference>
<protein>
    <recommendedName>
        <fullName evidence="6">Ribosomal RNA adenine methylase transferase N-terminal domain-containing protein</fullName>
    </recommendedName>
</protein>
<name>A0A382S1N0_9ZZZZ</name>
<feature type="domain" description="Ribosomal RNA adenine methylase transferase N-terminal" evidence="6">
    <location>
        <begin position="60"/>
        <end position="139"/>
    </location>
</feature>
<feature type="non-terminal residue" evidence="7">
    <location>
        <position position="143"/>
    </location>
</feature>
<proteinExistence type="predicted"/>
<dbReference type="SMART" id="SM00650">
    <property type="entry name" value="rADc"/>
    <property type="match status" value="1"/>
</dbReference>
<dbReference type="CDD" id="cd02440">
    <property type="entry name" value="AdoMet_MTases"/>
    <property type="match status" value="1"/>
</dbReference>
<evidence type="ECO:0000256" key="5">
    <source>
        <dbReference type="SAM" id="MobiDB-lite"/>
    </source>
</evidence>
<evidence type="ECO:0000313" key="7">
    <source>
        <dbReference type="EMBL" id="SVD03127.1"/>
    </source>
</evidence>
<dbReference type="SUPFAM" id="SSF53335">
    <property type="entry name" value="S-adenosyl-L-methionine-dependent methyltransferases"/>
    <property type="match status" value="1"/>
</dbReference>
<evidence type="ECO:0000256" key="4">
    <source>
        <dbReference type="ARBA" id="ARBA00022884"/>
    </source>
</evidence>
<dbReference type="EMBL" id="UINC01125357">
    <property type="protein sequence ID" value="SVD03127.1"/>
    <property type="molecule type" value="Genomic_DNA"/>
</dbReference>
<dbReference type="AlphaFoldDB" id="A0A382S1N0"/>
<feature type="region of interest" description="Disordered" evidence="5">
    <location>
        <begin position="1"/>
        <end position="34"/>
    </location>
</feature>
<keyword evidence="1" id="KW-0489">Methyltransferase</keyword>
<sequence length="143" mass="15142">MEAVGANMTSRPRTIRTTKTTHGNGSQEGEGSTAAGRLLRRMGLRPRKGLGQHFLVSQGVLARIVAAADIGPKDTVVEIGPGLGALTELLARRAGRVVALELDDELAIALKNVFADQPHVEILHGDAMGTNINGLVPESKQYK</sequence>
<evidence type="ECO:0000256" key="2">
    <source>
        <dbReference type="ARBA" id="ARBA00022679"/>
    </source>
</evidence>
<keyword evidence="4" id="KW-0694">RNA-binding</keyword>
<feature type="compositionally biased region" description="Polar residues" evidence="5">
    <location>
        <begin position="7"/>
        <end position="30"/>
    </location>
</feature>
<dbReference type="GO" id="GO:0000179">
    <property type="term" value="F:rRNA (adenine-N6,N6-)-dimethyltransferase activity"/>
    <property type="evidence" value="ECO:0007669"/>
    <property type="project" value="InterPro"/>
</dbReference>
<gene>
    <name evidence="7" type="ORF">METZ01_LOCUS355981</name>
</gene>
<evidence type="ECO:0000259" key="6">
    <source>
        <dbReference type="SMART" id="SM00650"/>
    </source>
</evidence>
<dbReference type="Gene3D" id="3.40.50.150">
    <property type="entry name" value="Vaccinia Virus protein VP39"/>
    <property type="match status" value="1"/>
</dbReference>
<dbReference type="PROSITE" id="PS01131">
    <property type="entry name" value="RRNA_A_DIMETH"/>
    <property type="match status" value="1"/>
</dbReference>
<dbReference type="InterPro" id="IPR020596">
    <property type="entry name" value="rRNA_Ade_Mease_Trfase_CS"/>
</dbReference>
<dbReference type="InterPro" id="IPR020598">
    <property type="entry name" value="rRNA_Ade_methylase_Trfase_N"/>
</dbReference>
<evidence type="ECO:0000256" key="1">
    <source>
        <dbReference type="ARBA" id="ARBA00022603"/>
    </source>
</evidence>
<dbReference type="PANTHER" id="PTHR11727">
    <property type="entry name" value="DIMETHYLADENOSINE TRANSFERASE"/>
    <property type="match status" value="1"/>
</dbReference>